<dbReference type="EMBL" id="LXEX01000005">
    <property type="protein sequence ID" value="OAT60945.1"/>
    <property type="molecule type" value="Genomic_DNA"/>
</dbReference>
<dbReference type="Proteomes" id="UP000078431">
    <property type="component" value="Unassembled WGS sequence"/>
</dbReference>
<sequence>MEFFNITDARYTDTLKTAVGCMVSLGRADAELVPFTACMDDIEDYGRIFYQDLIAGKYGEIQSYIEPTLTSGEAESIKSNKLSEATIIISTLQDAIDLEMATDEEPAQLKAWKTYRVLLSRADTSHAPNIDWPPIPA</sequence>
<dbReference type="InterPro" id="IPR051220">
    <property type="entry name" value="TFA_Chaperone"/>
</dbReference>
<dbReference type="Pfam" id="PF02413">
    <property type="entry name" value="Caudo_TAP"/>
    <property type="match status" value="1"/>
</dbReference>
<organism evidence="1 2">
    <name type="scientific">Obesumbacterium proteus ATCC 12841</name>
    <dbReference type="NCBI Taxonomy" id="1354268"/>
    <lineage>
        <taxon>Bacteria</taxon>
        <taxon>Pseudomonadati</taxon>
        <taxon>Pseudomonadota</taxon>
        <taxon>Gammaproteobacteria</taxon>
        <taxon>Enterobacterales</taxon>
        <taxon>Hafniaceae</taxon>
        <taxon>Obesumbacterium</taxon>
    </lineage>
</organism>
<dbReference type="AlphaFoldDB" id="A0AA91EHL7"/>
<protein>
    <submittedName>
        <fullName evidence="1">Phage tail fiber assembly protein</fullName>
    </submittedName>
</protein>
<dbReference type="PANTHER" id="PTHR34413:SF2">
    <property type="entry name" value="PROPHAGE TAIL FIBER ASSEMBLY PROTEIN HOMOLOG TFAE-RELATED"/>
    <property type="match status" value="1"/>
</dbReference>
<reference evidence="1 2" key="1">
    <citation type="submission" date="2016-04" db="EMBL/GenBank/DDBJ databases">
        <title>ATOL: Assembling a taxonomically balanced genome-scale reconstruction of the evolutionary history of the Enterobacteriaceae.</title>
        <authorList>
            <person name="Plunkett G.III."/>
            <person name="Neeno-Eckwall E.C."/>
            <person name="Glasner J.D."/>
            <person name="Perna N.T."/>
        </authorList>
    </citation>
    <scope>NUCLEOTIDE SEQUENCE [LARGE SCALE GENOMIC DNA]</scope>
    <source>
        <strain evidence="1 2">ATCC 12841</strain>
    </source>
</reference>
<dbReference type="PANTHER" id="PTHR34413">
    <property type="entry name" value="PROPHAGE TAIL FIBER ASSEMBLY PROTEIN HOMOLOG TFAE-RELATED-RELATED"/>
    <property type="match status" value="1"/>
</dbReference>
<evidence type="ECO:0000313" key="1">
    <source>
        <dbReference type="EMBL" id="OAT60945.1"/>
    </source>
</evidence>
<comment type="caution">
    <text evidence="1">The sequence shown here is derived from an EMBL/GenBank/DDBJ whole genome shotgun (WGS) entry which is preliminary data.</text>
</comment>
<dbReference type="InterPro" id="IPR003458">
    <property type="entry name" value="Phage_T4_Gp38_tail_assem"/>
</dbReference>
<dbReference type="RefSeq" id="WP_061553738.1">
    <property type="nucleotide sequence ID" value="NZ_LXEX01000005.1"/>
</dbReference>
<gene>
    <name evidence="1" type="ORF">M993_00419</name>
</gene>
<name>A0AA91EHL7_9GAMM</name>
<proteinExistence type="predicted"/>
<keyword evidence="2" id="KW-1185">Reference proteome</keyword>
<accession>A0AA91EHL7</accession>
<evidence type="ECO:0000313" key="2">
    <source>
        <dbReference type="Proteomes" id="UP000078431"/>
    </source>
</evidence>